<sequence length="226" mass="24313">MEAPNSLAEPCTRCPGWEPAREPWCSAQPGCCELTCPWSPGASARLQPGREGARGSMARLWVGAEATSPKDSRVPGVLLRLWQQLGQCQEVARGACLQYEGLRCTEAVASRRSRPLSQAGLRMGPARSVPGAAGEALLGFWKDRNEAGRKMALGMVPGRGGRPQELAYLREPVGPKAVSIMTPMAGPCICPRLTNHHLCERGRAMNTSAARAICSVVSRFGTHHWS</sequence>
<dbReference type="AlphaFoldDB" id="A0A3Q0FN00"/>
<dbReference type="RefSeq" id="XP_025047565.1">
    <property type="nucleotide sequence ID" value="XM_025191780.1"/>
</dbReference>
<dbReference type="Proteomes" id="UP000189705">
    <property type="component" value="Unplaced"/>
</dbReference>
<organism evidence="1 2">
    <name type="scientific">Alligator sinensis</name>
    <name type="common">Chinese alligator</name>
    <dbReference type="NCBI Taxonomy" id="38654"/>
    <lineage>
        <taxon>Eukaryota</taxon>
        <taxon>Metazoa</taxon>
        <taxon>Chordata</taxon>
        <taxon>Craniata</taxon>
        <taxon>Vertebrata</taxon>
        <taxon>Euteleostomi</taxon>
        <taxon>Archelosauria</taxon>
        <taxon>Archosauria</taxon>
        <taxon>Crocodylia</taxon>
        <taxon>Alligatoridae</taxon>
        <taxon>Alligatorinae</taxon>
        <taxon>Alligator</taxon>
    </lineage>
</organism>
<proteinExistence type="predicted"/>
<reference evidence="2" key="1">
    <citation type="submission" date="2025-08" db="UniProtKB">
        <authorList>
            <consortium name="RefSeq"/>
        </authorList>
    </citation>
    <scope>IDENTIFICATION</scope>
</reference>
<dbReference type="KEGG" id="asn:112547989"/>
<gene>
    <name evidence="2" type="primary">LOC112547989</name>
</gene>
<dbReference type="InParanoid" id="A0A3Q0FN00"/>
<evidence type="ECO:0000313" key="2">
    <source>
        <dbReference type="RefSeq" id="XP_025047565.1"/>
    </source>
</evidence>
<dbReference type="GeneID" id="112547989"/>
<evidence type="ECO:0000313" key="1">
    <source>
        <dbReference type="Proteomes" id="UP000189705"/>
    </source>
</evidence>
<name>A0A3Q0FN00_ALLSI</name>
<keyword evidence="1" id="KW-1185">Reference proteome</keyword>
<accession>A0A3Q0FN00</accession>
<protein>
    <submittedName>
        <fullName evidence="2">Uncharacterized protein LOC112547989</fullName>
    </submittedName>
</protein>